<dbReference type="RefSeq" id="XP_044651231.1">
    <property type="nucleotide sequence ID" value="XM_044795296.1"/>
</dbReference>
<evidence type="ECO:0000256" key="1">
    <source>
        <dbReference type="SAM" id="SignalP"/>
    </source>
</evidence>
<dbReference type="EMBL" id="BOLY01000001">
    <property type="protein sequence ID" value="GIZ36744.1"/>
    <property type="molecule type" value="Genomic_DNA"/>
</dbReference>
<evidence type="ECO:0000313" key="2">
    <source>
        <dbReference type="EMBL" id="GIZ36744.1"/>
    </source>
</evidence>
<name>A0A9P3C3G7_9PEZI</name>
<sequence length="213" mass="21346">MASKSITTLLSILPLAMSQSTKTLQLPFYGYDTFSIDASVLAVQDSLTTMTLACPSTAEECGLFPTQILTYGPSSYRMTMGADADFTGYQDCNVAQSVCTESAGGPGANFPGMSTTTYDDAETFAVTVTGGVEKLSGGGEAVETGTMSASADASETTTASVTLITGTSGTSGMGTASRTQSAAAETSSGAASGVMVAQGGVVGSIFAMIALLL</sequence>
<comment type="caution">
    <text evidence="2">The sequence shown here is derived from an EMBL/GenBank/DDBJ whole genome shotgun (WGS) entry which is preliminary data.</text>
</comment>
<evidence type="ECO:0000313" key="3">
    <source>
        <dbReference type="Proteomes" id="UP000825890"/>
    </source>
</evidence>
<reference evidence="2 3" key="1">
    <citation type="submission" date="2021-01" db="EMBL/GenBank/DDBJ databases">
        <title>Cercospora kikuchii MAFF 305040 whole genome shotgun sequence.</title>
        <authorList>
            <person name="Kashiwa T."/>
            <person name="Suzuki T."/>
        </authorList>
    </citation>
    <scope>NUCLEOTIDE SEQUENCE [LARGE SCALE GENOMIC DNA]</scope>
    <source>
        <strain evidence="2 3">MAFF 305040</strain>
    </source>
</reference>
<protein>
    <recommendedName>
        <fullName evidence="4">GPI anchored protein</fullName>
    </recommendedName>
</protein>
<dbReference type="AlphaFoldDB" id="A0A9P3C3G7"/>
<dbReference type="PANTHER" id="PTHR40640:SF1">
    <property type="entry name" value="ANCHORED GLYCOPROTEIN, PUTATIVE (AFU_ORTHOLOGUE AFUA_8G04860)-RELATED"/>
    <property type="match status" value="1"/>
</dbReference>
<dbReference type="OrthoDB" id="4991875at2759"/>
<accession>A0A9P3C3G7</accession>
<dbReference type="Proteomes" id="UP000825890">
    <property type="component" value="Unassembled WGS sequence"/>
</dbReference>
<proteinExistence type="predicted"/>
<organism evidence="2 3">
    <name type="scientific">Cercospora kikuchii</name>
    <dbReference type="NCBI Taxonomy" id="84275"/>
    <lineage>
        <taxon>Eukaryota</taxon>
        <taxon>Fungi</taxon>
        <taxon>Dikarya</taxon>
        <taxon>Ascomycota</taxon>
        <taxon>Pezizomycotina</taxon>
        <taxon>Dothideomycetes</taxon>
        <taxon>Dothideomycetidae</taxon>
        <taxon>Mycosphaerellales</taxon>
        <taxon>Mycosphaerellaceae</taxon>
        <taxon>Cercospora</taxon>
    </lineage>
</organism>
<gene>
    <name evidence="2" type="ORF">CKM354_000021100</name>
</gene>
<evidence type="ECO:0008006" key="4">
    <source>
        <dbReference type="Google" id="ProtNLM"/>
    </source>
</evidence>
<feature type="chain" id="PRO_5040206551" description="GPI anchored protein" evidence="1">
    <location>
        <begin position="19"/>
        <end position="213"/>
    </location>
</feature>
<feature type="signal peptide" evidence="1">
    <location>
        <begin position="1"/>
        <end position="18"/>
    </location>
</feature>
<dbReference type="PANTHER" id="PTHR40640">
    <property type="entry name" value="ANCHORED GLYCOPROTEIN, PUTATIVE (AFU_ORTHOLOGUE AFUA_8G04860)-RELATED"/>
    <property type="match status" value="1"/>
</dbReference>
<dbReference type="GeneID" id="68285786"/>
<keyword evidence="3" id="KW-1185">Reference proteome</keyword>
<keyword evidence="1" id="KW-0732">Signal</keyword>